<evidence type="ECO:0000313" key="8">
    <source>
        <dbReference type="EMBL" id="KAE8405424.1"/>
    </source>
</evidence>
<dbReference type="Proteomes" id="UP000325579">
    <property type="component" value="Unassembled WGS sequence"/>
</dbReference>
<feature type="domain" description="Carrier" evidence="7">
    <location>
        <begin position="3700"/>
        <end position="3776"/>
    </location>
</feature>
<dbReference type="InterPro" id="IPR020845">
    <property type="entry name" value="AMP-binding_CS"/>
</dbReference>
<name>A0A5N7DGK3_9EURO</name>
<dbReference type="FunFam" id="3.30.559.30:FF:000003">
    <property type="entry name" value="Nonribosomal peptide synthase SidD"/>
    <property type="match status" value="1"/>
</dbReference>
<dbReference type="SUPFAM" id="SSF47336">
    <property type="entry name" value="ACP-like"/>
    <property type="match status" value="3"/>
</dbReference>
<feature type="compositionally biased region" description="Basic and acidic residues" evidence="6">
    <location>
        <begin position="28"/>
        <end position="43"/>
    </location>
</feature>
<dbReference type="InterPro" id="IPR045851">
    <property type="entry name" value="AMP-bd_C_sf"/>
</dbReference>
<accession>A0A5N7DGK3</accession>
<dbReference type="GO" id="GO:0044550">
    <property type="term" value="P:secondary metabolite biosynthetic process"/>
    <property type="evidence" value="ECO:0007669"/>
    <property type="project" value="TreeGrafter"/>
</dbReference>
<dbReference type="Gene3D" id="3.30.559.30">
    <property type="entry name" value="Nonribosomal peptide synthetase, condensation domain"/>
    <property type="match status" value="5"/>
</dbReference>
<dbReference type="GeneID" id="43671595"/>
<dbReference type="CDD" id="cd05918">
    <property type="entry name" value="A_NRPS_SidN3_like"/>
    <property type="match status" value="3"/>
</dbReference>
<dbReference type="Gene3D" id="3.30.300.30">
    <property type="match status" value="3"/>
</dbReference>
<dbReference type="FunFam" id="3.30.559.30:FF:000002">
    <property type="entry name" value="Nonribosomal peptide synthase Pes1"/>
    <property type="match status" value="1"/>
</dbReference>
<dbReference type="SMART" id="SM00823">
    <property type="entry name" value="PKS_PP"/>
    <property type="match status" value="3"/>
</dbReference>
<keyword evidence="9" id="KW-1185">Reference proteome</keyword>
<dbReference type="InterPro" id="IPR006162">
    <property type="entry name" value="Ppantetheine_attach_site"/>
</dbReference>
<dbReference type="PROSITE" id="PS00012">
    <property type="entry name" value="PHOSPHOPANTETHEINE"/>
    <property type="match status" value="2"/>
</dbReference>
<sequence>MRNTNPMSVMDGTPQPLLQPTALDSVDESLKERKPDNHGHDVSDQGPKYSTNSQNRHATDMHMDNHLVVNNDITPGHSINCHIDQISGHARRDEAVLNFQLPLPTGNPGSTAATLCAAALAIVLASHTDSTEFAFTVVPDVQRPLQSSWKECSAEGLTPDSSFCIVVAWESDLQDFLQSVQDRLPDPTILRMQHDSMALPRSLGARTLDLQTKDGSTGLHHRALLVDCTLHADELQLSFLIDSAAVDPQLINHVSWQYESILRRLLSAGSDRGERLSNFRVVNMQDLREIWRWNSAVPERVDGLVHDIFAGVVRAQPESPAICAHDGELTYGELDHLSTHLAQSLMKYGVKDTIVPLHLEKSMWTPVAQLGVMKAGAASVVLDVSQPVERLRTILRQVNPRLVLTSVENEAVTRRLSTEPVMVVGKAASAQLPQAEAECVLPAVAPSAQLYIVFTSGSTGVPKGAIVTHSNFASAIRHQQRALQFRAGQRVFDFASYAFDVAWSNFLHTITAGGCLCIPSDQERKQDIPGALRKYRAEYAHLTPSVTWFSPEDLPESIQFLQFSGEELKASLVQAFHTRATIINTYGPAECSVTSTIQAVDTSMADRNPPIGHGLGSCTWVVSLDGAQLAPIGTVGELWIEGPIVGGGYLNDPKKTEAAFIEDPAWLLRRGFTTTQPGRRGRLYRTGDLVRYNRHDGSLSFVGRKDSQVKIRGQRVELADVEHHLRNCLPFELQKRLQVISEVIVPHGSTNPALVVLVNSVDDTIHSDMATFVRKAAGVWDEKLAESVPTYMIPSAYIPLKRFPMTATGKTDRRRLREAASKMFWEHAIPDGDAERMQPTSEEEQDMLEVWSEVLNIPPNKISTDAAFTRLGGDSITAMQVVSRCRERKVHVTVGDVLKLRTIRALAAQRKATSPTTAIVASEDDAEGRSWPLSPMQQLFFDAHPAGLNHYTQSFLLRVTRPLSFHALREALATIVQRHGMLRVRFQRRRDTQTWEQVVVRAEDNAFVVVEHPARPPGGLESVVQARQESLDLQKGPVFAADLFGGSGEEDASLLLSAHHVVIDLVSWRVIWHELETCLTRGPAKLPSAPLSFQTWCRLQRTEGNTLDPTAVLPYPVEAAQMSYWGLDPKDNRFAESDLYEHTIDTETTALLLGRSNHNLRTETLDILVGALVHSFRQAFPDRTAPAVFLEGHGREPLMGTDVDLAETVGWFTTLHPVPVSGSRSDSLVDSIRQAKDTRARVPGKGRPYIACRYHSAAGRQAFTHHQPVELLLNYRGVFQQLETAGTLLQREDRPNRTVAIREFGDNYQRMALVEINIVVEAGRARISTTTHRRMRHRGRLHRWIQHLFPDALRAASQDLLAIRSSPTLSDFPLLSISYAGLEALLTGQLAARGITTEAVRDIYPCTPVQEGILLSEKKGAASYRNSWIWRCSSGLQPSPVVSLECLAAAWKTVVCKHSIFATVFASHPDTGRDIQVLLDGIEPRVVSMTPAVTSQSATQYLLNMNPPTMMSSSPEYRVTVCQDPDGEVACRLDMSHALIDAASIPVLMRDLATVYAGGRWGNRPDPPPFSNVVSHVEASLSSSNRLAYWQAHLKDAQQCEIVGDLLPVQAERAKGCQLYGLIPLRQATTTAISSYCRKHDVTRAVFLEVAWALVLAQFTGMTEVCFGYVCSGRDTPVEGVEAIVGPLISMLVARIDLSASQLMDILHTVGEQSIEHLNHQHTSLAEIQHAMGRRGALFNTAITVREAHRYGCEDGLQLEEIREEDPHEFDLLLSATLDGVETEISIQYRGDYMSVGLASMIAGALESAIAYLVGYQNADSSKRPVYDSYFEHISGIDEYSAMSHWNSQFAGLDGITFPPLPSPSYRPKVGAAVQHMVHDITWPDSYPAASLIRAAWASVQAAHTNSDDVWFGTISCKGLPTSPAMATAPPMRVTLDRDEKVVDLLERIHTESMRSANLNILRIQRLGEGAARACRFQTLLAIVTSGPGPETVQDDRLVGGNEHNLLPSRPLVLSIQSILGPSNVQLRANFDPGVLEGDLAAKMLRQFECALRWLSTPAHVGRAIRDVETASEHDLRIIWTLNQVVPKSMNLLVHDLFARTVQRQPTALAISAWDGELTYQALDDLSTRLALHLIEQGVRPGIIIPIYIEKSMWVPVAQIAVMKAGGASVLLDSTQPFERARSIASQVQPNVVISSPANRLSVSSLICPNLLILDWSLVKTIPYMAPGQSLPRTAVPSDLLYVVFTSGSTGVPKGAMITHENFASAAHYQQRALGYAPGVRVYDFVSYAFDVTWSNMLHSLTSGACLCIPSDEQRKNNLLGSLQASQATLVDLTPSILRLLQPKQLPQLRRVILSGESFSQASLGDWASHTGLLNTYGPAECSVKATMAPVRGSSCENNIGCGEGLVTWVVDANNPDKLAPLGAVGELWLEGPLVGQGYLGDAEKTAAAFVKDPPWLLRGGPGCPGRRGRLYRTGDMVRYECNGDSGRLTFIGRKDSQIKIRGQRVELGEIEYHVQNSLVTEGSTQVQVLADVLQPRDSTHPMLVAFVCVSKGDKSTALKLTAGLDDKLTDKLPAYMIPTAYIPVDRMPVGPTGKTDRRRLREMGAALTLKQLSELQPRRGRDRISSCRDSLSPTEALLLETWAVVLEVNANHLSPHDHFLRVGGDSILAMRLIGEARERGMSLSVADVFRWPRLVDLARELDGRSNVLLQPTLKQPSVKSFSLLSGNAVPEEVQARAASLCGIEADQVEDVFPCTPLQAGLLAETVRRPGDNVLREKWWLKKSVDVGRMRAAWQRVVRANTILRTRIVDLGQQGLVQVIVRHDEGCEMRQGTSEQDFGLGTPLVLYDISESCFSWRIHHALYDGWSMSLIFDALDKSYRSETIPVAPPFQAFIEYVKNSSQSQAQEFWKDQFRDFNAQKFPVLPFPAYRPKCDEHLELDIDDVAPNGEYTASTRIRLAWAILLSTITSSADASFGAIVSGRQANVPGIERMTGPTMATVPLRVAIDRSKAVRDLLQQVQIQAAEMMLFEQVGLQKIRRFSEDCNLGCQFQSLMVIQSRLEHDAKGALFESAPVATAVDDVDPFKLYAICLEFVLRPNSVGLRADYDSTVVSPTQFRRLADRFQNIFMQLSLPWVQAQPLSLLDTSSLGDLEQIWRWNDTTLDRCGETVHEIFSQVAARQPDAAAVCSWDGNFTYGQVEELSTRIAHELLRAGLPQSGQRIVPLMFEKSKWTSVCQIAVMKANATSVALDTTLPDGRVQTVIDLAKPQIILTSAAQESRARSVVPSTARIIVVSDAQEPAFIRPQDAQLPAVDPDTWLYVVFTSGSTGIPKGAIISHSNFTSALKHGQTALKFGPHTRAYDFVSYAFDVSWLNVLYTLCAGGCLCVPSQHEIQNEPKEAIARRQANTAFITPTVGKLLHGADLQVINYGGENLPRDEIHYWKDRAQIIHSYGPSECTPISISHILDPARSRVIIGKGLGVRTWIVEPEHGHSLAAIGDIGELWLEGPLVGQGYLNEPEKTAASFIEDPKWLIQGGPGFAGRQGRLYRTGDLVRYEEDGNLEFIGRKDAQIKIRGQRVELEEIGHHVFDAITETTVSQVVVDIVKLADSGEWALVAFIKPTDKGILPGTPEARAYTQHLAASTKAHLSATIPSYMIPNAYLLVDSIPNTTSGKVDRGKLRKAASSMHKEDLLQVNSIERRAPETAAERKLHTLVAQVLSWDQESFGMDSNFIQLGGDSISAMRLASLAREQAISLTVANILTKARIADLLETDQDTGLDNVNETSRFALLDAADSRAFVQGQVMPHVQSGHGKLIDVLPATDMQSTYLRDNLHEPRRSWFYSYIDFSRIPDKHLLVQSCEQVVAHCDIYRTAFVRSGESFLQAVFDSWAPTIDIVDDVDVEAAFEKLVEEEVKTPARLGAPLIQFTLICGQNGIARLVFSKSHAIYDAISISQTLQMLAEAYNGSTHESQSFRRYVHHIQLQKDESYAYWRKTLQNSSMTRIPCTSTDSTKEGPPTVLERSIQMPTPPFGITQASLFTLACAAALSRLTGSSDVIFGRVVSGRASVPAELQNVIGPCLNRLPVRVQFASGQTKMERLATLQKQQAQSLAHETMGLADIVKHCTDWPADTKDFGCWIQYQNVDEAPVLSVPGAVDRLAHKEMWHVPVAADFLEIFAIPSGDGTLTVRLIGGLGYVEAVKVALLEGLCFELEDAV</sequence>
<dbReference type="CDD" id="cd19542">
    <property type="entry name" value="CT_NRPS-like"/>
    <property type="match status" value="2"/>
</dbReference>
<dbReference type="PROSITE" id="PS00455">
    <property type="entry name" value="AMP_BINDING"/>
    <property type="match status" value="3"/>
</dbReference>
<dbReference type="InterPro" id="IPR009081">
    <property type="entry name" value="PP-bd_ACP"/>
</dbReference>
<dbReference type="RefSeq" id="XP_031942743.1">
    <property type="nucleotide sequence ID" value="XM_032086904.1"/>
</dbReference>
<evidence type="ECO:0000256" key="5">
    <source>
        <dbReference type="ARBA" id="ARBA00029454"/>
    </source>
</evidence>
<dbReference type="GO" id="GO:0043041">
    <property type="term" value="P:amino acid activation for nonribosomal peptide biosynthetic process"/>
    <property type="evidence" value="ECO:0007669"/>
    <property type="project" value="TreeGrafter"/>
</dbReference>
<reference evidence="8 9" key="1">
    <citation type="submission" date="2019-04" db="EMBL/GenBank/DDBJ databases">
        <authorList>
            <consortium name="DOE Joint Genome Institute"/>
            <person name="Mondo S."/>
            <person name="Kjaerbolling I."/>
            <person name="Vesth T."/>
            <person name="Frisvad J.C."/>
            <person name="Nybo J.L."/>
            <person name="Theobald S."/>
            <person name="Kildgaard S."/>
            <person name="Isbrandt T."/>
            <person name="Kuo A."/>
            <person name="Sato A."/>
            <person name="Lyhne E.K."/>
            <person name="Kogle M.E."/>
            <person name="Wiebenga A."/>
            <person name="Kun R.S."/>
            <person name="Lubbers R.J."/>
            <person name="Makela M.R."/>
            <person name="Barry K."/>
            <person name="Chovatia M."/>
            <person name="Clum A."/>
            <person name="Daum C."/>
            <person name="Haridas S."/>
            <person name="He G."/>
            <person name="LaButti K."/>
            <person name="Lipzen A."/>
            <person name="Riley R."/>
            <person name="Salamov A."/>
            <person name="Simmons B.A."/>
            <person name="Magnuson J.K."/>
            <person name="Henrissat B."/>
            <person name="Mortensen U.H."/>
            <person name="Larsen T.O."/>
            <person name="Devries R.P."/>
            <person name="Grigoriev I.V."/>
            <person name="Machida M."/>
            <person name="Baker S.E."/>
            <person name="Andersen M.R."/>
            <person name="Cantor M.N."/>
            <person name="Hua S.X."/>
        </authorList>
    </citation>
    <scope>NUCLEOTIDE SEQUENCE [LARGE SCALE GENOMIC DNA]</scope>
    <source>
        <strain evidence="8 9">CBS 119388</strain>
    </source>
</reference>
<keyword evidence="3" id="KW-0597">Phosphoprotein</keyword>
<feature type="domain" description="Carrier" evidence="7">
    <location>
        <begin position="838"/>
        <end position="914"/>
    </location>
</feature>
<dbReference type="InterPro" id="IPR001242">
    <property type="entry name" value="Condensation_dom"/>
</dbReference>
<dbReference type="PROSITE" id="PS50075">
    <property type="entry name" value="CARRIER"/>
    <property type="match status" value="3"/>
</dbReference>
<evidence type="ECO:0000256" key="6">
    <source>
        <dbReference type="SAM" id="MobiDB-lite"/>
    </source>
</evidence>
<keyword evidence="2" id="KW-0596">Phosphopantetheine</keyword>
<gene>
    <name evidence="8" type="ORF">BDV37DRAFT_281830</name>
</gene>
<dbReference type="InterPro" id="IPR023213">
    <property type="entry name" value="CAT-like_dom_sf"/>
</dbReference>
<dbReference type="EMBL" id="ML736760">
    <property type="protein sequence ID" value="KAE8405424.1"/>
    <property type="molecule type" value="Genomic_DNA"/>
</dbReference>
<dbReference type="NCBIfam" id="NF003417">
    <property type="entry name" value="PRK04813.1"/>
    <property type="match status" value="3"/>
</dbReference>
<dbReference type="PANTHER" id="PTHR45527:SF3">
    <property type="entry name" value="SIDEROPHORE SYNTHETASE (EUROFUNG)"/>
    <property type="match status" value="1"/>
</dbReference>
<evidence type="ECO:0000256" key="3">
    <source>
        <dbReference type="ARBA" id="ARBA00022553"/>
    </source>
</evidence>
<dbReference type="InterPro" id="IPR000873">
    <property type="entry name" value="AMP-dep_synth/lig_dom"/>
</dbReference>
<dbReference type="SUPFAM" id="SSF52777">
    <property type="entry name" value="CoA-dependent acyltransferases"/>
    <property type="match status" value="10"/>
</dbReference>
<dbReference type="Pfam" id="PF00550">
    <property type="entry name" value="PP-binding"/>
    <property type="match status" value="3"/>
</dbReference>
<comment type="similarity">
    <text evidence="5">Belongs to the NRP synthetase family.</text>
</comment>
<dbReference type="GO" id="GO:0005737">
    <property type="term" value="C:cytoplasm"/>
    <property type="evidence" value="ECO:0007669"/>
    <property type="project" value="TreeGrafter"/>
</dbReference>
<evidence type="ECO:0000256" key="1">
    <source>
        <dbReference type="ARBA" id="ARBA00005179"/>
    </source>
</evidence>
<dbReference type="NCBIfam" id="TIGR01733">
    <property type="entry name" value="AA-adenyl-dom"/>
    <property type="match status" value="2"/>
</dbReference>
<comment type="pathway">
    <text evidence="1">Secondary metabolite biosynthesis.</text>
</comment>
<dbReference type="GO" id="GO:0031177">
    <property type="term" value="F:phosphopantetheine binding"/>
    <property type="evidence" value="ECO:0007669"/>
    <property type="project" value="InterPro"/>
</dbReference>
<evidence type="ECO:0000313" key="9">
    <source>
        <dbReference type="Proteomes" id="UP000325579"/>
    </source>
</evidence>
<evidence type="ECO:0000256" key="2">
    <source>
        <dbReference type="ARBA" id="ARBA00022450"/>
    </source>
</evidence>
<feature type="domain" description="Carrier" evidence="7">
    <location>
        <begin position="2630"/>
        <end position="2706"/>
    </location>
</feature>
<dbReference type="FunFam" id="3.30.300.30:FF:000015">
    <property type="entry name" value="Nonribosomal peptide synthase SidD"/>
    <property type="match status" value="3"/>
</dbReference>
<dbReference type="CDD" id="cd19545">
    <property type="entry name" value="FUM14_C_NRPS-like"/>
    <property type="match status" value="1"/>
</dbReference>
<dbReference type="InterPro" id="IPR020806">
    <property type="entry name" value="PKS_PP-bd"/>
</dbReference>
<evidence type="ECO:0000259" key="7">
    <source>
        <dbReference type="PROSITE" id="PS50075"/>
    </source>
</evidence>
<protein>
    <recommendedName>
        <fullName evidence="7">Carrier domain-containing protein</fullName>
    </recommendedName>
</protein>
<dbReference type="Pfam" id="PF00668">
    <property type="entry name" value="Condensation"/>
    <property type="match status" value="4"/>
</dbReference>
<dbReference type="Gene3D" id="1.10.1200.10">
    <property type="entry name" value="ACP-like"/>
    <property type="match status" value="3"/>
</dbReference>
<dbReference type="CDD" id="cd19534">
    <property type="entry name" value="E_NRPS"/>
    <property type="match status" value="1"/>
</dbReference>
<dbReference type="InterPro" id="IPR010071">
    <property type="entry name" value="AA_adenyl_dom"/>
</dbReference>
<dbReference type="GO" id="GO:0016874">
    <property type="term" value="F:ligase activity"/>
    <property type="evidence" value="ECO:0007669"/>
    <property type="project" value="UniProtKB-KW"/>
</dbReference>
<organism evidence="8 9">
    <name type="scientific">Aspergillus pseudonomiae</name>
    <dbReference type="NCBI Taxonomy" id="1506151"/>
    <lineage>
        <taxon>Eukaryota</taxon>
        <taxon>Fungi</taxon>
        <taxon>Dikarya</taxon>
        <taxon>Ascomycota</taxon>
        <taxon>Pezizomycotina</taxon>
        <taxon>Eurotiomycetes</taxon>
        <taxon>Eurotiomycetidae</taxon>
        <taxon>Eurotiales</taxon>
        <taxon>Aspergillaceae</taxon>
        <taxon>Aspergillus</taxon>
        <taxon>Aspergillus subgen. Circumdati</taxon>
    </lineage>
</organism>
<dbReference type="OrthoDB" id="416786at2759"/>
<dbReference type="InterPro" id="IPR042099">
    <property type="entry name" value="ANL_N_sf"/>
</dbReference>
<keyword evidence="4" id="KW-0436">Ligase</keyword>
<evidence type="ECO:0000256" key="4">
    <source>
        <dbReference type="ARBA" id="ARBA00022598"/>
    </source>
</evidence>
<dbReference type="PANTHER" id="PTHR45527">
    <property type="entry name" value="NONRIBOSOMAL PEPTIDE SYNTHETASE"/>
    <property type="match status" value="1"/>
</dbReference>
<feature type="region of interest" description="Disordered" evidence="6">
    <location>
        <begin position="1"/>
        <end position="56"/>
    </location>
</feature>
<dbReference type="Gene3D" id="3.30.559.10">
    <property type="entry name" value="Chloramphenicol acetyltransferase-like domain"/>
    <property type="match status" value="4"/>
</dbReference>
<dbReference type="Gene3D" id="3.40.50.12780">
    <property type="entry name" value="N-terminal domain of ligase-like"/>
    <property type="match status" value="3"/>
</dbReference>
<proteinExistence type="inferred from homology"/>
<dbReference type="InterPro" id="IPR036736">
    <property type="entry name" value="ACP-like_sf"/>
</dbReference>
<dbReference type="Pfam" id="PF00501">
    <property type="entry name" value="AMP-binding"/>
    <property type="match status" value="3"/>
</dbReference>
<dbReference type="SUPFAM" id="SSF56801">
    <property type="entry name" value="Acetyl-CoA synthetase-like"/>
    <property type="match status" value="3"/>
</dbReference>